<dbReference type="PROSITE" id="PS50114">
    <property type="entry name" value="GATA_ZN_FINGER_2"/>
    <property type="match status" value="1"/>
</dbReference>
<dbReference type="GO" id="GO:0043565">
    <property type="term" value="F:sequence-specific DNA binding"/>
    <property type="evidence" value="ECO:0007669"/>
    <property type="project" value="InterPro"/>
</dbReference>
<accession>A0AAX4HZI8</accession>
<proteinExistence type="predicted"/>
<dbReference type="Pfam" id="PF00320">
    <property type="entry name" value="GATA"/>
    <property type="match status" value="1"/>
</dbReference>
<evidence type="ECO:0000256" key="3">
    <source>
        <dbReference type="ARBA" id="ARBA00022833"/>
    </source>
</evidence>
<keyword evidence="1" id="KW-0479">Metal-binding</keyword>
<dbReference type="Proteomes" id="UP001322277">
    <property type="component" value="Chromosome 1"/>
</dbReference>
<dbReference type="InterPro" id="IPR000679">
    <property type="entry name" value="Znf_GATA"/>
</dbReference>
<evidence type="ECO:0000256" key="2">
    <source>
        <dbReference type="ARBA" id="ARBA00022771"/>
    </source>
</evidence>
<dbReference type="GO" id="GO:0008270">
    <property type="term" value="F:zinc ion binding"/>
    <property type="evidence" value="ECO:0007669"/>
    <property type="project" value="UniProtKB-KW"/>
</dbReference>
<keyword evidence="5" id="KW-0804">Transcription</keyword>
<dbReference type="PANTHER" id="PTHR47172:SF24">
    <property type="entry name" value="GATA ZINC FINGER DOMAIN-CONTAINING PROTEIN 14-RELATED"/>
    <property type="match status" value="1"/>
</dbReference>
<gene>
    <name evidence="8" type="ORF">CDEST_01607</name>
</gene>
<name>A0AAX4HZI8_9PEZI</name>
<dbReference type="PANTHER" id="PTHR47172">
    <property type="entry name" value="OS01G0976800 PROTEIN"/>
    <property type="match status" value="1"/>
</dbReference>
<keyword evidence="9" id="KW-1185">Reference proteome</keyword>
<dbReference type="AlphaFoldDB" id="A0AAX4HZI8"/>
<dbReference type="SMART" id="SM00401">
    <property type="entry name" value="ZnF_GATA"/>
    <property type="match status" value="1"/>
</dbReference>
<protein>
    <submittedName>
        <fullName evidence="8">Zinc finger, GATA-type, Zinc finger, NHR/GATA-type</fullName>
    </submittedName>
</protein>
<keyword evidence="4" id="KW-0805">Transcription regulation</keyword>
<evidence type="ECO:0000256" key="4">
    <source>
        <dbReference type="ARBA" id="ARBA00023015"/>
    </source>
</evidence>
<dbReference type="GO" id="GO:0006355">
    <property type="term" value="P:regulation of DNA-templated transcription"/>
    <property type="evidence" value="ECO:0007669"/>
    <property type="project" value="InterPro"/>
</dbReference>
<feature type="domain" description="GATA-type" evidence="7">
    <location>
        <begin position="320"/>
        <end position="368"/>
    </location>
</feature>
<dbReference type="EMBL" id="CP137305">
    <property type="protein sequence ID" value="WQF76593.1"/>
    <property type="molecule type" value="Genomic_DNA"/>
</dbReference>
<keyword evidence="2 6" id="KW-0863">Zinc-finger</keyword>
<dbReference type="Gene3D" id="3.30.50.10">
    <property type="entry name" value="Erythroid Transcription Factor GATA-1, subunit A"/>
    <property type="match status" value="1"/>
</dbReference>
<evidence type="ECO:0000259" key="7">
    <source>
        <dbReference type="PROSITE" id="PS50114"/>
    </source>
</evidence>
<evidence type="ECO:0000313" key="8">
    <source>
        <dbReference type="EMBL" id="WQF76593.1"/>
    </source>
</evidence>
<dbReference type="CDD" id="cd00202">
    <property type="entry name" value="ZnF_GATA"/>
    <property type="match status" value="1"/>
</dbReference>
<organism evidence="8 9">
    <name type="scientific">Colletotrichum destructivum</name>
    <dbReference type="NCBI Taxonomy" id="34406"/>
    <lineage>
        <taxon>Eukaryota</taxon>
        <taxon>Fungi</taxon>
        <taxon>Dikarya</taxon>
        <taxon>Ascomycota</taxon>
        <taxon>Pezizomycotina</taxon>
        <taxon>Sordariomycetes</taxon>
        <taxon>Hypocreomycetidae</taxon>
        <taxon>Glomerellales</taxon>
        <taxon>Glomerellaceae</taxon>
        <taxon>Colletotrichum</taxon>
        <taxon>Colletotrichum destructivum species complex</taxon>
    </lineage>
</organism>
<evidence type="ECO:0000256" key="5">
    <source>
        <dbReference type="ARBA" id="ARBA00023163"/>
    </source>
</evidence>
<dbReference type="GeneID" id="87938110"/>
<evidence type="ECO:0000256" key="6">
    <source>
        <dbReference type="PROSITE-ProRule" id="PRU00094"/>
    </source>
</evidence>
<dbReference type="RefSeq" id="XP_062773817.1">
    <property type="nucleotide sequence ID" value="XM_062917766.1"/>
</dbReference>
<dbReference type="KEGG" id="cdet:87938110"/>
<keyword evidence="3" id="KW-0862">Zinc</keyword>
<evidence type="ECO:0000256" key="1">
    <source>
        <dbReference type="ARBA" id="ARBA00022723"/>
    </source>
</evidence>
<dbReference type="SUPFAM" id="SSF57716">
    <property type="entry name" value="Glucocorticoid receptor-like (DNA-binding domain)"/>
    <property type="match status" value="1"/>
</dbReference>
<sequence length="372" mass="41137">MHYYVEYTVQVCSADCTKDSPWHCPLPKPIPFKSPWTHPLIARSLTEFSISTPYSVHYSLALIVVARLLHQSPHFYTRPPSFSLSLPFSLLSVTGSHPSSEFSPSSLRERRFGPMACTSTHSPVRTATTIDVEIPILTTDLVPIGQCQSSDVECPSDTLVPLSLNQLKAGEVIQRVRHSDSSYCTCGRACLVTHTTAGILTGHHLQMRGDANSLLCNIQGLLQYHTLSAVDGGHVLPSTILGNPKLLDVQRLSRGISENMGELVALSHREARETMRDLGQARVLRHPYRHDYRVADHHHHHRAARRHPTTPGGDPIQLVCHACNTRRTPKWRAGPAGPCTLCNVCGLLHAMRLRKQGRSRSKKASASSSFVL</sequence>
<evidence type="ECO:0000313" key="9">
    <source>
        <dbReference type="Proteomes" id="UP001322277"/>
    </source>
</evidence>
<reference evidence="9" key="1">
    <citation type="journal article" date="2023" name="bioRxiv">
        <title>Complete genome of the Medicago anthracnose fungus, Colletotrichum destructivum, reveals a mini-chromosome-like region within a core chromosome.</title>
        <authorList>
            <person name="Lapalu N."/>
            <person name="Simon A."/>
            <person name="Lu A."/>
            <person name="Plaumann P.-L."/>
            <person name="Amselem J."/>
            <person name="Pigne S."/>
            <person name="Auger A."/>
            <person name="Koch C."/>
            <person name="Dallery J.-F."/>
            <person name="O'Connell R.J."/>
        </authorList>
    </citation>
    <scope>NUCLEOTIDE SEQUENCE [LARGE SCALE GENOMIC DNA]</scope>
    <source>
        <strain evidence="9">CBS 520.97</strain>
    </source>
</reference>
<dbReference type="InterPro" id="IPR013088">
    <property type="entry name" value="Znf_NHR/GATA"/>
</dbReference>